<evidence type="ECO:0000313" key="1">
    <source>
        <dbReference type="EMBL" id="SCC16627.1"/>
    </source>
</evidence>
<dbReference type="Proteomes" id="UP000198975">
    <property type="component" value="Unassembled WGS sequence"/>
</dbReference>
<dbReference type="EMBL" id="FMAY01000007">
    <property type="protein sequence ID" value="SCC16627.1"/>
    <property type="molecule type" value="Genomic_DNA"/>
</dbReference>
<evidence type="ECO:0000313" key="2">
    <source>
        <dbReference type="Proteomes" id="UP000198975"/>
    </source>
</evidence>
<name>A0A1C4CBU3_9ENTR</name>
<organism evidence="1 2">
    <name type="scientific">Kosakonia oryzendophytica</name>
    <dbReference type="NCBI Taxonomy" id="1005665"/>
    <lineage>
        <taxon>Bacteria</taxon>
        <taxon>Pseudomonadati</taxon>
        <taxon>Pseudomonadota</taxon>
        <taxon>Gammaproteobacteria</taxon>
        <taxon>Enterobacterales</taxon>
        <taxon>Enterobacteriaceae</taxon>
        <taxon>Kosakonia</taxon>
    </lineage>
</organism>
<gene>
    <name evidence="1" type="ORF">GA0061071_10798</name>
</gene>
<accession>A0A1C4CBU3</accession>
<protein>
    <submittedName>
        <fullName evidence="1">Uncharacterized protein</fullName>
    </submittedName>
</protein>
<reference evidence="2" key="1">
    <citation type="submission" date="2016-08" db="EMBL/GenBank/DDBJ databases">
        <authorList>
            <person name="Varghese N."/>
            <person name="Submissions Spin"/>
        </authorList>
    </citation>
    <scope>NUCLEOTIDE SEQUENCE [LARGE SCALE GENOMIC DNA]</scope>
    <source>
        <strain evidence="2">REICA_082</strain>
    </source>
</reference>
<dbReference type="AlphaFoldDB" id="A0A1C4CBU3"/>
<keyword evidence="2" id="KW-1185">Reference proteome</keyword>
<proteinExistence type="predicted"/>
<sequence>MTAHSVYLFLGAVRRPSLLTSLPVHRHLDLALELHRAPHRVRRLGPVPKRDRYIQKEKAMH</sequence>